<reference evidence="1 2" key="1">
    <citation type="submission" date="2018-11" db="EMBL/GenBank/DDBJ databases">
        <authorList>
            <consortium name="Pathogen Informatics"/>
        </authorList>
    </citation>
    <scope>NUCLEOTIDE SEQUENCE [LARGE SCALE GENOMIC DNA]</scope>
    <source>
        <strain evidence="1 2">Zambia</strain>
    </source>
</reference>
<organism evidence="1 2">
    <name type="scientific">Schistosoma margrebowiei</name>
    <dbReference type="NCBI Taxonomy" id="48269"/>
    <lineage>
        <taxon>Eukaryota</taxon>
        <taxon>Metazoa</taxon>
        <taxon>Spiralia</taxon>
        <taxon>Lophotrochozoa</taxon>
        <taxon>Platyhelminthes</taxon>
        <taxon>Trematoda</taxon>
        <taxon>Digenea</taxon>
        <taxon>Strigeidida</taxon>
        <taxon>Schistosomatoidea</taxon>
        <taxon>Schistosomatidae</taxon>
        <taxon>Schistosoma</taxon>
    </lineage>
</organism>
<dbReference type="Proteomes" id="UP000277204">
    <property type="component" value="Unassembled WGS sequence"/>
</dbReference>
<evidence type="ECO:0000313" key="2">
    <source>
        <dbReference type="Proteomes" id="UP000277204"/>
    </source>
</evidence>
<evidence type="ECO:0000313" key="1">
    <source>
        <dbReference type="EMBL" id="VDO76888.1"/>
    </source>
</evidence>
<dbReference type="AlphaFoldDB" id="A0A183LUS1"/>
<sequence>MKTSASGVTARMQLDDLDFANDLALLSHTQQMQGKTTSVAADPAAVGLNIHKGKRSSDSTQHAPMESHLTENFLRM</sequence>
<keyword evidence="2" id="KW-1185">Reference proteome</keyword>
<proteinExistence type="predicted"/>
<dbReference type="EMBL" id="UZAI01003065">
    <property type="protein sequence ID" value="VDO76888.1"/>
    <property type="molecule type" value="Genomic_DNA"/>
</dbReference>
<accession>A0A183LUS1</accession>
<name>A0A183LUS1_9TREM</name>
<protein>
    <submittedName>
        <fullName evidence="1">Uncharacterized protein</fullName>
    </submittedName>
</protein>
<gene>
    <name evidence="1" type="ORF">SMRZ_LOCUS7546</name>
</gene>